<evidence type="ECO:0000313" key="14">
    <source>
        <dbReference type="Proteomes" id="UP001500101"/>
    </source>
</evidence>
<dbReference type="PANTHER" id="PTHR32552">
    <property type="entry name" value="FERRICHROME IRON RECEPTOR-RELATED"/>
    <property type="match status" value="1"/>
</dbReference>
<dbReference type="Proteomes" id="UP001500101">
    <property type="component" value="Unassembled WGS sequence"/>
</dbReference>
<organism evidence="13 14">
    <name type="scientific">Sphingobacterium kyonggiense</name>
    <dbReference type="NCBI Taxonomy" id="714075"/>
    <lineage>
        <taxon>Bacteria</taxon>
        <taxon>Pseudomonadati</taxon>
        <taxon>Bacteroidota</taxon>
        <taxon>Sphingobacteriia</taxon>
        <taxon>Sphingobacteriales</taxon>
        <taxon>Sphingobacteriaceae</taxon>
        <taxon>Sphingobacterium</taxon>
    </lineage>
</organism>
<feature type="domain" description="TonB-dependent receptor plug" evidence="12">
    <location>
        <begin position="44"/>
        <end position="139"/>
    </location>
</feature>
<keyword evidence="9 11" id="KW-0472">Membrane</keyword>
<evidence type="ECO:0000256" key="6">
    <source>
        <dbReference type="ARBA" id="ARBA00022729"/>
    </source>
</evidence>
<dbReference type="Gene3D" id="2.170.130.10">
    <property type="entry name" value="TonB-dependent receptor, plug domain"/>
    <property type="match status" value="1"/>
</dbReference>
<evidence type="ECO:0000259" key="12">
    <source>
        <dbReference type="Pfam" id="PF07715"/>
    </source>
</evidence>
<evidence type="ECO:0000256" key="10">
    <source>
        <dbReference type="ARBA" id="ARBA00023237"/>
    </source>
</evidence>
<protein>
    <submittedName>
        <fullName evidence="13">TonB-dependent receptor</fullName>
    </submittedName>
</protein>
<comment type="subcellular location">
    <subcellularLocation>
        <location evidence="1 11">Cell outer membrane</location>
        <topology evidence="1 11">Multi-pass membrane protein</topology>
    </subcellularLocation>
</comment>
<evidence type="ECO:0000256" key="9">
    <source>
        <dbReference type="ARBA" id="ARBA00023136"/>
    </source>
</evidence>
<keyword evidence="4" id="KW-0410">Iron transport</keyword>
<evidence type="ECO:0000256" key="8">
    <source>
        <dbReference type="ARBA" id="ARBA00023065"/>
    </source>
</evidence>
<gene>
    <name evidence="13" type="ORF">GCM10022216_12860</name>
</gene>
<keyword evidence="7" id="KW-0408">Iron</keyword>
<keyword evidence="2 11" id="KW-0813">Transport</keyword>
<dbReference type="InterPro" id="IPR036942">
    <property type="entry name" value="Beta-barrel_TonB_sf"/>
</dbReference>
<evidence type="ECO:0000256" key="11">
    <source>
        <dbReference type="PROSITE-ProRule" id="PRU01360"/>
    </source>
</evidence>
<evidence type="ECO:0000256" key="3">
    <source>
        <dbReference type="ARBA" id="ARBA00022452"/>
    </source>
</evidence>
<name>A0ABP7YJN4_9SPHI</name>
<keyword evidence="13" id="KW-0675">Receptor</keyword>
<sequence length="733" mass="82056">MSYAQQAEITTADTLKTKKIDEVQIRTFIKKDSEFSNKMPLRAIENPQVYSTIDKIFLQNQHVYTLDDGYRNIPGLQKLWNSTHRAGDGGTYLSLRGFLINNPLRNGLISPVTSNIDAINLEKLEVLKGPSATLFGSNAGSYGGVINRVTKQPFDSLATQISIIGGNNNYYRGQIDFNSPITKNNSLLFRLNAAYTNEGLFQKPDAKNSYLAIAPSLTYQANEKLKLAIDYEAYANKAQPEQLFFYLSPQLGANNMKELYKLLGVDYRQSYTGDGLYTTANIHNVFGHMTYDISDRLKSNTHINNSISSSKGYNPYFSLAPKGMFSGNQADTEIGIARADQSTENSKLNIFQVQQNFNLDYLWGSVHNRTVLGFDYMRTDNDLHFIFTIFDWQPLKNGDYSSMNASAITNVYETLKNKPDYDFDKMNRWNQIGIKNTYSAYVSNVISPIANLNILTALRYESNQADKSTLGTNEVQGYTQSAWSPKLGATYEFIKDKLSVFGNFQNSFKSNGYYVSDNLGNTKLSDPETANQFEGGIKSILFSDRLSATINYYHIQVKNTLLNTGALVPNTSIAIQDQTGKLRSTGVELEINAYLVKGFSVLGGLSYNDSKYLKAAANVEGRRPNIAAAPFQANFYASYLFSSGQLNGLGFGIGGNYASDNKIMNEWNSATSSENIFILPKYFIVNANAYYETRHYRFGIKLDNLTNQKSWIGYTTANPQKLMNGLATVTYKF</sequence>
<dbReference type="SUPFAM" id="SSF56935">
    <property type="entry name" value="Porins"/>
    <property type="match status" value="1"/>
</dbReference>
<keyword evidence="3 11" id="KW-1134">Transmembrane beta strand</keyword>
<evidence type="ECO:0000256" key="2">
    <source>
        <dbReference type="ARBA" id="ARBA00022448"/>
    </source>
</evidence>
<dbReference type="EMBL" id="BAAAZI010000006">
    <property type="protein sequence ID" value="GAA4137130.1"/>
    <property type="molecule type" value="Genomic_DNA"/>
</dbReference>
<comment type="caution">
    <text evidence="13">The sequence shown here is derived from an EMBL/GenBank/DDBJ whole genome shotgun (WGS) entry which is preliminary data.</text>
</comment>
<keyword evidence="5 11" id="KW-0812">Transmembrane</keyword>
<evidence type="ECO:0000256" key="7">
    <source>
        <dbReference type="ARBA" id="ARBA00023004"/>
    </source>
</evidence>
<keyword evidence="14" id="KW-1185">Reference proteome</keyword>
<evidence type="ECO:0000256" key="4">
    <source>
        <dbReference type="ARBA" id="ARBA00022496"/>
    </source>
</evidence>
<dbReference type="PANTHER" id="PTHR32552:SF68">
    <property type="entry name" value="FERRICHROME OUTER MEMBRANE TRANSPORTER_PHAGE RECEPTOR"/>
    <property type="match status" value="1"/>
</dbReference>
<dbReference type="Pfam" id="PF07715">
    <property type="entry name" value="Plug"/>
    <property type="match status" value="1"/>
</dbReference>
<evidence type="ECO:0000256" key="5">
    <source>
        <dbReference type="ARBA" id="ARBA00022692"/>
    </source>
</evidence>
<dbReference type="InterPro" id="IPR037066">
    <property type="entry name" value="Plug_dom_sf"/>
</dbReference>
<dbReference type="InterPro" id="IPR012910">
    <property type="entry name" value="Plug_dom"/>
</dbReference>
<keyword evidence="8" id="KW-0406">Ion transport</keyword>
<dbReference type="InterPro" id="IPR039426">
    <property type="entry name" value="TonB-dep_rcpt-like"/>
</dbReference>
<proteinExistence type="inferred from homology"/>
<keyword evidence="6" id="KW-0732">Signal</keyword>
<evidence type="ECO:0000313" key="13">
    <source>
        <dbReference type="EMBL" id="GAA4137130.1"/>
    </source>
</evidence>
<accession>A0ABP7YJN4</accession>
<dbReference type="Gene3D" id="2.40.170.20">
    <property type="entry name" value="TonB-dependent receptor, beta-barrel domain"/>
    <property type="match status" value="1"/>
</dbReference>
<reference evidence="14" key="1">
    <citation type="journal article" date="2019" name="Int. J. Syst. Evol. Microbiol.">
        <title>The Global Catalogue of Microorganisms (GCM) 10K type strain sequencing project: providing services to taxonomists for standard genome sequencing and annotation.</title>
        <authorList>
            <consortium name="The Broad Institute Genomics Platform"/>
            <consortium name="The Broad Institute Genome Sequencing Center for Infectious Disease"/>
            <person name="Wu L."/>
            <person name="Ma J."/>
        </authorList>
    </citation>
    <scope>NUCLEOTIDE SEQUENCE [LARGE SCALE GENOMIC DNA]</scope>
    <source>
        <strain evidence="14">JCM 16704</strain>
    </source>
</reference>
<keyword evidence="10 11" id="KW-0998">Cell outer membrane</keyword>
<evidence type="ECO:0000256" key="1">
    <source>
        <dbReference type="ARBA" id="ARBA00004571"/>
    </source>
</evidence>
<dbReference type="PROSITE" id="PS52016">
    <property type="entry name" value="TONB_DEPENDENT_REC_3"/>
    <property type="match status" value="1"/>
</dbReference>
<comment type="similarity">
    <text evidence="11">Belongs to the TonB-dependent receptor family.</text>
</comment>
<dbReference type="CDD" id="cd01347">
    <property type="entry name" value="ligand_gated_channel"/>
    <property type="match status" value="1"/>
</dbReference>